<dbReference type="PROSITE" id="PS51450">
    <property type="entry name" value="LRR"/>
    <property type="match status" value="7"/>
</dbReference>
<dbReference type="SMART" id="SM00369">
    <property type="entry name" value="LRR_TYP"/>
    <property type="match status" value="11"/>
</dbReference>
<dbReference type="FunFam" id="3.80.10.10:FF:000193">
    <property type="entry name" value="Leucine-rich repeat-containing protein 40"/>
    <property type="match status" value="1"/>
</dbReference>
<dbReference type="FunFam" id="3.80.10.10:FF:000206">
    <property type="entry name" value="leucine-rich repeat-containing protein 40"/>
    <property type="match status" value="1"/>
</dbReference>
<dbReference type="PANTHER" id="PTHR48051:SF54">
    <property type="entry name" value="LEUCINE-RICH REPEAT-CONTAINING PROTEIN"/>
    <property type="match status" value="1"/>
</dbReference>
<name>A0A8C2L4D1_CYPCA</name>
<keyword evidence="2" id="KW-0677">Repeat</keyword>
<accession>A0A8C2L4D1</accession>
<dbReference type="InterPro" id="IPR003591">
    <property type="entry name" value="Leu-rich_rpt_typical-subtyp"/>
</dbReference>
<dbReference type="InterPro" id="IPR025875">
    <property type="entry name" value="Leu-rich_rpt_4"/>
</dbReference>
<evidence type="ECO:0000313" key="9">
    <source>
        <dbReference type="Proteomes" id="UP000694701"/>
    </source>
</evidence>
<dbReference type="GO" id="GO:0005737">
    <property type="term" value="C:cytoplasm"/>
    <property type="evidence" value="ECO:0007669"/>
    <property type="project" value="TreeGrafter"/>
</dbReference>
<organism evidence="8 9">
    <name type="scientific">Cyprinus carpio</name>
    <name type="common">Common carp</name>
    <dbReference type="NCBI Taxonomy" id="7962"/>
    <lineage>
        <taxon>Eukaryota</taxon>
        <taxon>Metazoa</taxon>
        <taxon>Chordata</taxon>
        <taxon>Craniata</taxon>
        <taxon>Vertebrata</taxon>
        <taxon>Euteleostomi</taxon>
        <taxon>Actinopterygii</taxon>
        <taxon>Neopterygii</taxon>
        <taxon>Teleostei</taxon>
        <taxon>Ostariophysi</taxon>
        <taxon>Cypriniformes</taxon>
        <taxon>Cyprinidae</taxon>
        <taxon>Cyprininae</taxon>
        <taxon>Cyprinus</taxon>
    </lineage>
</organism>
<dbReference type="Proteomes" id="UP000694701">
    <property type="component" value="Unplaced"/>
</dbReference>
<evidence type="ECO:0000256" key="3">
    <source>
        <dbReference type="ARBA" id="ARBA00023907"/>
    </source>
</evidence>
<dbReference type="Gene3D" id="3.80.10.10">
    <property type="entry name" value="Ribonuclease Inhibitor"/>
    <property type="match status" value="4"/>
</dbReference>
<evidence type="ECO:0000256" key="6">
    <source>
        <dbReference type="ARBA" id="ARBA00032455"/>
    </source>
</evidence>
<dbReference type="Pfam" id="PF13855">
    <property type="entry name" value="LRR_8"/>
    <property type="match status" value="3"/>
</dbReference>
<keyword evidence="1" id="KW-0433">Leucine-rich repeat</keyword>
<evidence type="ECO:0000256" key="4">
    <source>
        <dbReference type="ARBA" id="ARBA00029588"/>
    </source>
</evidence>
<evidence type="ECO:0000256" key="2">
    <source>
        <dbReference type="ARBA" id="ARBA00022737"/>
    </source>
</evidence>
<proteinExistence type="predicted"/>
<evidence type="ECO:0000256" key="1">
    <source>
        <dbReference type="ARBA" id="ARBA00022614"/>
    </source>
</evidence>
<dbReference type="SMART" id="SM00365">
    <property type="entry name" value="LRR_SD22"/>
    <property type="match status" value="6"/>
</dbReference>
<sequence length="537" mass="60196">MSRFKRGAHVDSRAGFRQEKEDCPVPYGLLKAARKSGQLNLSGRGLTEVPQSVWRLNTDTPQEAQQNLSFGAADRWWEQTDLTKLLLSSNKLQSLSEDVKLLPCLLVLDLHDNQLISLPDSIGDLEQLQKLILSKNKLTELPSGLWRLTNLRYLVLTSNKLSTFEHLANLKNLVKLNLFCNKLKSLPPAISEMKNLRMLDCSRNQLESIPPVLAQMESLEQLYLRHNKLHFLPKLPCCKTLKELHCGNNQIEILEADHLKHLSALSLLELRDNKVKSLPEEITLLQGLERLDLTNNDIGSLPCGLGTLPKLKSLSLEGNPLRGIRRDVLTKGTGELLKYLRSRQPDGGSKEEPKTAMTLPSQAKINVHAIKTLKTLDYSEKQEASIPDEVFDAVDDSPVANVNFSKNQLMAVPSRNNLLTSLPMELEGLTKLRSVILSFNRFKSFPEVLYRISYLETILISNNQVGGIDPVQMKTLNNLSTLDLSNNDIMQVPPELGNCTSLRALMLDGNPFRNPRAAILSKGTDAVLEYLRSRIPT</sequence>
<protein>
    <recommendedName>
        <fullName evidence="3">Leucine-rich repeat protein SHOC-2</fullName>
    </recommendedName>
    <alternativeName>
        <fullName evidence="7">Leucine-rich repeat-containing protein 40</fullName>
    </alternativeName>
    <alternativeName>
        <fullName evidence="6">Protein soc-2 homolog</fullName>
    </alternativeName>
    <alternativeName>
        <fullName evidence="4 5">protein Sur-8 homolog</fullName>
    </alternativeName>
</protein>
<dbReference type="InterPro" id="IPR001611">
    <property type="entry name" value="Leu-rich_rpt"/>
</dbReference>
<dbReference type="AlphaFoldDB" id="A0A8C2L4D1"/>
<dbReference type="FunFam" id="3.80.10.10:FF:000116">
    <property type="entry name" value="Leucine-rich repeat-containing protein 40"/>
    <property type="match status" value="1"/>
</dbReference>
<evidence type="ECO:0000256" key="5">
    <source>
        <dbReference type="ARBA" id="ARBA00029998"/>
    </source>
</evidence>
<reference evidence="8" key="1">
    <citation type="submission" date="2025-08" db="UniProtKB">
        <authorList>
            <consortium name="Ensembl"/>
        </authorList>
    </citation>
    <scope>IDENTIFICATION</scope>
</reference>
<evidence type="ECO:0000256" key="7">
    <source>
        <dbReference type="ARBA" id="ARBA00071450"/>
    </source>
</evidence>
<dbReference type="Pfam" id="PF12799">
    <property type="entry name" value="LRR_4"/>
    <property type="match status" value="1"/>
</dbReference>
<dbReference type="SUPFAM" id="SSF52058">
    <property type="entry name" value="L domain-like"/>
    <property type="match status" value="2"/>
</dbReference>
<dbReference type="InterPro" id="IPR032675">
    <property type="entry name" value="LRR_dom_sf"/>
</dbReference>
<dbReference type="Ensembl" id="ENSCCRT00020128318.1">
    <property type="protein sequence ID" value="ENSCCRP00020117720.1"/>
    <property type="gene ID" value="ENSCCRG00020052943.1"/>
</dbReference>
<dbReference type="PANTHER" id="PTHR48051">
    <property type="match status" value="1"/>
</dbReference>
<dbReference type="InterPro" id="IPR050216">
    <property type="entry name" value="LRR_domain-containing"/>
</dbReference>
<dbReference type="SMART" id="SM00364">
    <property type="entry name" value="LRR_BAC"/>
    <property type="match status" value="7"/>
</dbReference>
<evidence type="ECO:0000313" key="8">
    <source>
        <dbReference type="Ensembl" id="ENSCCRP00020117720.1"/>
    </source>
</evidence>